<dbReference type="GO" id="GO:0046872">
    <property type="term" value="F:metal ion binding"/>
    <property type="evidence" value="ECO:0007669"/>
    <property type="project" value="InterPro"/>
</dbReference>
<evidence type="ECO:0000313" key="2">
    <source>
        <dbReference type="EMBL" id="RJL24682.1"/>
    </source>
</evidence>
<dbReference type="NCBIfam" id="TIGR03085">
    <property type="entry name" value="TIGR03085 family metal-binding protein"/>
    <property type="match status" value="1"/>
</dbReference>
<dbReference type="AlphaFoldDB" id="A0A3A4AZ78"/>
<protein>
    <submittedName>
        <fullName evidence="2">TIGR03085 family protein</fullName>
    </submittedName>
</protein>
<accession>A0A3A4AZ78</accession>
<evidence type="ECO:0000259" key="1">
    <source>
        <dbReference type="Pfam" id="PF11716"/>
    </source>
</evidence>
<organism evidence="2 3">
    <name type="scientific">Bailinhaonella thermotolerans</name>
    <dbReference type="NCBI Taxonomy" id="1070861"/>
    <lineage>
        <taxon>Bacteria</taxon>
        <taxon>Bacillati</taxon>
        <taxon>Actinomycetota</taxon>
        <taxon>Actinomycetes</taxon>
        <taxon>Streptosporangiales</taxon>
        <taxon>Streptosporangiaceae</taxon>
        <taxon>Bailinhaonella</taxon>
    </lineage>
</organism>
<dbReference type="InterPro" id="IPR024344">
    <property type="entry name" value="MDMPI_metal-binding"/>
</dbReference>
<dbReference type="EMBL" id="QZEY01000014">
    <property type="protein sequence ID" value="RJL24682.1"/>
    <property type="molecule type" value="Genomic_DNA"/>
</dbReference>
<keyword evidence="3" id="KW-1185">Reference proteome</keyword>
<proteinExistence type="predicted"/>
<name>A0A3A4AZ78_9ACTN</name>
<dbReference type="Pfam" id="PF11716">
    <property type="entry name" value="MDMPI_N"/>
    <property type="match status" value="1"/>
</dbReference>
<evidence type="ECO:0000313" key="3">
    <source>
        <dbReference type="Proteomes" id="UP000265768"/>
    </source>
</evidence>
<feature type="domain" description="Mycothiol-dependent maleylpyruvate isomerase metal-binding" evidence="1">
    <location>
        <begin position="5"/>
        <end position="121"/>
    </location>
</feature>
<dbReference type="InterPro" id="IPR034660">
    <property type="entry name" value="DinB/YfiT-like"/>
</dbReference>
<dbReference type="Proteomes" id="UP000265768">
    <property type="component" value="Unassembled WGS sequence"/>
</dbReference>
<dbReference type="InterPro" id="IPR017517">
    <property type="entry name" value="Maleyloyr_isom"/>
</dbReference>
<dbReference type="OrthoDB" id="3268903at2"/>
<dbReference type="SUPFAM" id="SSF109854">
    <property type="entry name" value="DinB/YfiT-like putative metalloenzymes"/>
    <property type="match status" value="1"/>
</dbReference>
<reference evidence="2 3" key="1">
    <citation type="submission" date="2018-09" db="EMBL/GenBank/DDBJ databases">
        <title>YIM 75507 draft genome.</title>
        <authorList>
            <person name="Tang S."/>
            <person name="Feng Y."/>
        </authorList>
    </citation>
    <scope>NUCLEOTIDE SEQUENCE [LARGE SCALE GENOMIC DNA]</scope>
    <source>
        <strain evidence="2 3">YIM 75507</strain>
    </source>
</reference>
<gene>
    <name evidence="2" type="ORF">D5H75_28180</name>
</gene>
<dbReference type="InterPro" id="IPR017519">
    <property type="entry name" value="CHP03085"/>
</dbReference>
<dbReference type="NCBIfam" id="TIGR03083">
    <property type="entry name" value="maleylpyruvate isomerase family mycothiol-dependent enzyme"/>
    <property type="match status" value="1"/>
</dbReference>
<comment type="caution">
    <text evidence="2">The sequence shown here is derived from an EMBL/GenBank/DDBJ whole genome shotgun (WGS) entry which is preliminary data.</text>
</comment>
<sequence>MSVNHARAERAALCDLFEEVGPDAPTLCEGWTTYDLAAHLVLREGRLDAAPGIAVKPLAGYTASVQRGLRTRFSYAELVDQVRQGPPRLSPYRLVPGLDAAVNTMEFFVHHEDVRRARPDWQPRVLDPGLSDLLWNRLRLGGRALLRRVPAGAVLRRPDGVAAGVKKAEPHVVIEGEPQELLLYAFGRKDHARVDLKGDEEAIRRLTATPLSL</sequence>